<dbReference type="EMBL" id="BAABBM010000001">
    <property type="protein sequence ID" value="GAA3907504.1"/>
    <property type="molecule type" value="Genomic_DNA"/>
</dbReference>
<accession>A0ABP7LTT5</accession>
<organism evidence="1 2">
    <name type="scientific">Sphingomonas limnosediminicola</name>
    <dbReference type="NCBI Taxonomy" id="940133"/>
    <lineage>
        <taxon>Bacteria</taxon>
        <taxon>Pseudomonadati</taxon>
        <taxon>Pseudomonadota</taxon>
        <taxon>Alphaproteobacteria</taxon>
        <taxon>Sphingomonadales</taxon>
        <taxon>Sphingomonadaceae</taxon>
        <taxon>Sphingomonas</taxon>
    </lineage>
</organism>
<dbReference type="RefSeq" id="WP_344700257.1">
    <property type="nucleotide sequence ID" value="NZ_BAABBM010000001.1"/>
</dbReference>
<name>A0ABP7LTT5_9SPHN</name>
<dbReference type="Proteomes" id="UP001500827">
    <property type="component" value="Unassembled WGS sequence"/>
</dbReference>
<reference evidence="2" key="1">
    <citation type="journal article" date="2019" name="Int. J. Syst. Evol. Microbiol.">
        <title>The Global Catalogue of Microorganisms (GCM) 10K type strain sequencing project: providing services to taxonomists for standard genome sequencing and annotation.</title>
        <authorList>
            <consortium name="The Broad Institute Genomics Platform"/>
            <consortium name="The Broad Institute Genome Sequencing Center for Infectious Disease"/>
            <person name="Wu L."/>
            <person name="Ma J."/>
        </authorList>
    </citation>
    <scope>NUCLEOTIDE SEQUENCE [LARGE SCALE GENOMIC DNA]</scope>
    <source>
        <strain evidence="2">JCM 17543</strain>
    </source>
</reference>
<sequence>MIAALVFAAQAAVAGGQAGAVEIDFEGLRNSRGTIRVCMTRDPAHFPDCSGDPAALTQSVSAVTRRIEFGSVPAGNYAIAVFHDENNNKKLDTFLGVPREGFGFSRNPTISFGAPHFDKVDIRIAPGMSRASVRLQYLL</sequence>
<protein>
    <recommendedName>
        <fullName evidence="3">DUF2141 domain-containing protein</fullName>
    </recommendedName>
</protein>
<evidence type="ECO:0008006" key="3">
    <source>
        <dbReference type="Google" id="ProtNLM"/>
    </source>
</evidence>
<evidence type="ECO:0000313" key="1">
    <source>
        <dbReference type="EMBL" id="GAA3907504.1"/>
    </source>
</evidence>
<proteinExistence type="predicted"/>
<comment type="caution">
    <text evidence="1">The sequence shown here is derived from an EMBL/GenBank/DDBJ whole genome shotgun (WGS) entry which is preliminary data.</text>
</comment>
<gene>
    <name evidence="1" type="ORF">GCM10022276_27430</name>
</gene>
<keyword evidence="2" id="KW-1185">Reference proteome</keyword>
<evidence type="ECO:0000313" key="2">
    <source>
        <dbReference type="Proteomes" id="UP001500827"/>
    </source>
</evidence>
<dbReference type="Pfam" id="PF09912">
    <property type="entry name" value="DUF2141"/>
    <property type="match status" value="1"/>
</dbReference>
<dbReference type="InterPro" id="IPR018673">
    <property type="entry name" value="DUF2141"/>
</dbReference>